<dbReference type="Proteomes" id="UP000634136">
    <property type="component" value="Unassembled WGS sequence"/>
</dbReference>
<reference evidence="1" key="1">
    <citation type="submission" date="2020-09" db="EMBL/GenBank/DDBJ databases">
        <title>Genome-Enabled Discovery of Anthraquinone Biosynthesis in Senna tora.</title>
        <authorList>
            <person name="Kang S.-H."/>
            <person name="Pandey R.P."/>
            <person name="Lee C.-M."/>
            <person name="Sim J.-S."/>
            <person name="Jeong J.-T."/>
            <person name="Choi B.-S."/>
            <person name="Jung M."/>
            <person name="Ginzburg D."/>
            <person name="Zhao K."/>
            <person name="Won S.Y."/>
            <person name="Oh T.-J."/>
            <person name="Yu Y."/>
            <person name="Kim N.-H."/>
            <person name="Lee O.R."/>
            <person name="Lee T.-H."/>
            <person name="Bashyal P."/>
            <person name="Kim T.-S."/>
            <person name="Lee W.-H."/>
            <person name="Kawkins C."/>
            <person name="Kim C.-K."/>
            <person name="Kim J.S."/>
            <person name="Ahn B.O."/>
            <person name="Rhee S.Y."/>
            <person name="Sohng J.K."/>
        </authorList>
    </citation>
    <scope>NUCLEOTIDE SEQUENCE</scope>
    <source>
        <tissue evidence="1">Leaf</tissue>
    </source>
</reference>
<name>A0A834ST79_9FABA</name>
<gene>
    <name evidence="1" type="ORF">G2W53_035706</name>
</gene>
<proteinExistence type="predicted"/>
<dbReference type="AlphaFoldDB" id="A0A834ST79"/>
<accession>A0A834ST79</accession>
<evidence type="ECO:0000313" key="2">
    <source>
        <dbReference type="Proteomes" id="UP000634136"/>
    </source>
</evidence>
<sequence>MARPKHAQIWGIIIGTKAAK</sequence>
<protein>
    <submittedName>
        <fullName evidence="1">Uncharacterized protein</fullName>
    </submittedName>
</protein>
<organism evidence="1 2">
    <name type="scientific">Senna tora</name>
    <dbReference type="NCBI Taxonomy" id="362788"/>
    <lineage>
        <taxon>Eukaryota</taxon>
        <taxon>Viridiplantae</taxon>
        <taxon>Streptophyta</taxon>
        <taxon>Embryophyta</taxon>
        <taxon>Tracheophyta</taxon>
        <taxon>Spermatophyta</taxon>
        <taxon>Magnoliopsida</taxon>
        <taxon>eudicotyledons</taxon>
        <taxon>Gunneridae</taxon>
        <taxon>Pentapetalae</taxon>
        <taxon>rosids</taxon>
        <taxon>fabids</taxon>
        <taxon>Fabales</taxon>
        <taxon>Fabaceae</taxon>
        <taxon>Caesalpinioideae</taxon>
        <taxon>Cassia clade</taxon>
        <taxon>Senna</taxon>
    </lineage>
</organism>
<evidence type="ECO:0000313" key="1">
    <source>
        <dbReference type="EMBL" id="KAF7808963.1"/>
    </source>
</evidence>
<comment type="caution">
    <text evidence="1">The sequence shown here is derived from an EMBL/GenBank/DDBJ whole genome shotgun (WGS) entry which is preliminary data.</text>
</comment>
<keyword evidence="2" id="KW-1185">Reference proteome</keyword>
<dbReference type="EMBL" id="JAAIUW010000011">
    <property type="protein sequence ID" value="KAF7808963.1"/>
    <property type="molecule type" value="Genomic_DNA"/>
</dbReference>